<dbReference type="InterPro" id="IPR022445">
    <property type="entry name" value="Sortase_proteobact_type"/>
</dbReference>
<accession>A0A4V0ZGD1</accession>
<keyword evidence="3" id="KW-1185">Reference proteome</keyword>
<dbReference type="Pfam" id="PF04203">
    <property type="entry name" value="Sortase"/>
    <property type="match status" value="1"/>
</dbReference>
<proteinExistence type="predicted"/>
<dbReference type="GO" id="GO:0016787">
    <property type="term" value="F:hydrolase activity"/>
    <property type="evidence" value="ECO:0007669"/>
    <property type="project" value="UniProtKB-KW"/>
</dbReference>
<organism evidence="2 3">
    <name type="scientific">Litorilituus sediminis</name>
    <dbReference type="NCBI Taxonomy" id="718192"/>
    <lineage>
        <taxon>Bacteria</taxon>
        <taxon>Pseudomonadati</taxon>
        <taxon>Pseudomonadota</taxon>
        <taxon>Gammaproteobacteria</taxon>
        <taxon>Alteromonadales</taxon>
        <taxon>Colwelliaceae</taxon>
        <taxon>Litorilituus</taxon>
    </lineage>
</organism>
<dbReference type="EC" id="3.4.22.-" evidence="2"/>
<dbReference type="NCBIfam" id="TIGR03784">
    <property type="entry name" value="marine_sortase"/>
    <property type="match status" value="1"/>
</dbReference>
<dbReference type="NCBIfam" id="TIGR01076">
    <property type="entry name" value="sortase_fam"/>
    <property type="match status" value="1"/>
</dbReference>
<dbReference type="OrthoDB" id="9790661at2"/>
<sequence length="190" mass="20882">MTRISLPLCLSALALSLVLYSAWLPAKAWLAHALIKHSWQQKQREGGQFKPWPWADMHAIASLKLARLNQEIIVLQGADPSSLAFSAGAMHGYSELNRHSPVVIAGHKDSHFSFLQDILMKDVISLTNAKGINQLYQVENIDIIDTADTDIVLAENQPNLILITCYPFDSSTAGGTMRYVITAKLLGESG</sequence>
<dbReference type="InterPro" id="IPR005754">
    <property type="entry name" value="Sortase"/>
</dbReference>
<dbReference type="CDD" id="cd05828">
    <property type="entry name" value="Sortase_D_1"/>
    <property type="match status" value="1"/>
</dbReference>
<dbReference type="AlphaFoldDB" id="A0A4V0ZGD1"/>
<protein>
    <submittedName>
        <fullName evidence="2">Class GN sortase</fullName>
        <ecNumber evidence="2">3.4.22.-</ecNumber>
    </submittedName>
</protein>
<evidence type="ECO:0000313" key="3">
    <source>
        <dbReference type="Proteomes" id="UP000290244"/>
    </source>
</evidence>
<dbReference type="Proteomes" id="UP000290244">
    <property type="component" value="Chromosome"/>
</dbReference>
<dbReference type="KEGG" id="lsd:EMK97_14710"/>
<gene>
    <name evidence="2" type="ORF">EMK97_14710</name>
</gene>
<evidence type="ECO:0000256" key="1">
    <source>
        <dbReference type="ARBA" id="ARBA00022801"/>
    </source>
</evidence>
<evidence type="ECO:0000313" key="2">
    <source>
        <dbReference type="EMBL" id="QBG36880.1"/>
    </source>
</evidence>
<dbReference type="RefSeq" id="WP_130603454.1">
    <property type="nucleotide sequence ID" value="NZ_CP034759.1"/>
</dbReference>
<reference evidence="2 3" key="1">
    <citation type="submission" date="2018-12" db="EMBL/GenBank/DDBJ databases">
        <title>Complete genome of Litorilituus sediminis.</title>
        <authorList>
            <person name="Liu A."/>
            <person name="Rong J."/>
        </authorList>
    </citation>
    <scope>NUCLEOTIDE SEQUENCE [LARGE SCALE GENOMIC DNA]</scope>
    <source>
        <strain evidence="2 3">JCM 17549</strain>
    </source>
</reference>
<name>A0A4V0ZGD1_9GAMM</name>
<dbReference type="InterPro" id="IPR023365">
    <property type="entry name" value="Sortase_dom-sf"/>
</dbReference>
<dbReference type="SUPFAM" id="SSF63817">
    <property type="entry name" value="Sortase"/>
    <property type="match status" value="1"/>
</dbReference>
<keyword evidence="1 2" id="KW-0378">Hydrolase</keyword>
<dbReference type="EMBL" id="CP034759">
    <property type="protein sequence ID" value="QBG36880.1"/>
    <property type="molecule type" value="Genomic_DNA"/>
</dbReference>
<dbReference type="Gene3D" id="2.40.260.10">
    <property type="entry name" value="Sortase"/>
    <property type="match status" value="1"/>
</dbReference>
<dbReference type="InterPro" id="IPR041999">
    <property type="entry name" value="Sortase_D_1"/>
</dbReference>